<keyword evidence="2" id="KW-1185">Reference proteome</keyword>
<organism evidence="1 2">
    <name type="scientific">Batrachochytrium dendrobatidis (strain JAM81 / FGSC 10211)</name>
    <name type="common">Frog chytrid fungus</name>
    <dbReference type="NCBI Taxonomy" id="684364"/>
    <lineage>
        <taxon>Eukaryota</taxon>
        <taxon>Fungi</taxon>
        <taxon>Fungi incertae sedis</taxon>
        <taxon>Chytridiomycota</taxon>
        <taxon>Chytridiomycota incertae sedis</taxon>
        <taxon>Chytridiomycetes</taxon>
        <taxon>Rhizophydiales</taxon>
        <taxon>Rhizophydiales incertae sedis</taxon>
        <taxon>Batrachochytrium</taxon>
    </lineage>
</organism>
<dbReference type="CDD" id="cd14291">
    <property type="entry name" value="UBA1_NUB1_like"/>
    <property type="match status" value="1"/>
</dbReference>
<dbReference type="HOGENOM" id="CLU_2346356_0_0_1"/>
<evidence type="ECO:0008006" key="3">
    <source>
        <dbReference type="Google" id="ProtNLM"/>
    </source>
</evidence>
<dbReference type="Gene3D" id="1.10.8.10">
    <property type="entry name" value="DNA helicase RuvA subunit, C-terminal domain"/>
    <property type="match status" value="1"/>
</dbReference>
<dbReference type="InParanoid" id="F4P6V8"/>
<sequence>MDLRLMTLVDMGLTLTEAVASLNQANGVIERAVELHFSGNVRPSPLKLKPIDSKSTTKQAEQSQRVAYQSKWLGFGSNICMLDFQDYFTVLILKYSP</sequence>
<dbReference type="EMBL" id="GL882887">
    <property type="protein sequence ID" value="EGF78910.1"/>
    <property type="molecule type" value="Genomic_DNA"/>
</dbReference>
<accession>F4P6V8</accession>
<evidence type="ECO:0000313" key="1">
    <source>
        <dbReference type="EMBL" id="EGF78910.1"/>
    </source>
</evidence>
<dbReference type="GeneID" id="18243843"/>
<evidence type="ECO:0000313" key="2">
    <source>
        <dbReference type="Proteomes" id="UP000007241"/>
    </source>
</evidence>
<dbReference type="AlphaFoldDB" id="F4P6V8"/>
<reference evidence="1 2" key="1">
    <citation type="submission" date="2009-12" db="EMBL/GenBank/DDBJ databases">
        <title>The draft genome of Batrachochytrium dendrobatidis.</title>
        <authorList>
            <consortium name="US DOE Joint Genome Institute (JGI-PGF)"/>
            <person name="Kuo A."/>
            <person name="Salamov A."/>
            <person name="Schmutz J."/>
            <person name="Lucas S."/>
            <person name="Pitluck S."/>
            <person name="Rosenblum E."/>
            <person name="Stajich J."/>
            <person name="Eisen M."/>
            <person name="Grigoriev I.V."/>
        </authorList>
    </citation>
    <scope>NUCLEOTIDE SEQUENCE [LARGE SCALE GENOMIC DNA]</scope>
    <source>
        <strain evidence="2">JAM81 / FGSC 10211</strain>
    </source>
</reference>
<dbReference type="Proteomes" id="UP000007241">
    <property type="component" value="Unassembled WGS sequence"/>
</dbReference>
<name>F4P6V8_BATDJ</name>
<proteinExistence type="predicted"/>
<gene>
    <name evidence="1" type="ORF">BATDEDRAFT_90319</name>
</gene>
<protein>
    <recommendedName>
        <fullName evidence="3">UBA domain-containing protein</fullName>
    </recommendedName>
</protein>
<dbReference type="RefSeq" id="XP_006680498.1">
    <property type="nucleotide sequence ID" value="XM_006680435.1"/>
</dbReference>